<dbReference type="Pfam" id="PF05133">
    <property type="entry name" value="SPP1_portal"/>
    <property type="match status" value="1"/>
</dbReference>
<accession>A0A8F2D9C8</accession>
<organism evidence="2 3">
    <name type="scientific">Gordonia phage VanLee</name>
    <dbReference type="NCBI Taxonomy" id="2845816"/>
    <lineage>
        <taxon>Viruses</taxon>
        <taxon>Duplodnaviria</taxon>
        <taxon>Heunggongvirae</taxon>
        <taxon>Uroviricota</taxon>
        <taxon>Caudoviricetes</taxon>
        <taxon>Kruegerviridae</taxon>
        <taxon>Vanleevirus</taxon>
        <taxon>Vanleevirus vanlee</taxon>
    </lineage>
</organism>
<dbReference type="EMBL" id="MZ028627">
    <property type="protein sequence ID" value="QWS68122.1"/>
    <property type="molecule type" value="Genomic_DNA"/>
</dbReference>
<dbReference type="InterPro" id="IPR021145">
    <property type="entry name" value="Portal_protein_SPP1_Gp6-like"/>
</dbReference>
<evidence type="ECO:0000313" key="2">
    <source>
        <dbReference type="EMBL" id="QWS68122.1"/>
    </source>
</evidence>
<protein>
    <submittedName>
        <fullName evidence="2">Portal protein</fullName>
    </submittedName>
</protein>
<feature type="region of interest" description="Disordered" evidence="1">
    <location>
        <begin position="494"/>
        <end position="523"/>
    </location>
</feature>
<dbReference type="KEGG" id="vg:80020417"/>
<evidence type="ECO:0000313" key="3">
    <source>
        <dbReference type="Proteomes" id="UP000683422"/>
    </source>
</evidence>
<name>A0A8F2D9C8_9CAUD</name>
<keyword evidence="3" id="KW-1185">Reference proteome</keyword>
<dbReference type="RefSeq" id="YP_010755745.1">
    <property type="nucleotide sequence ID" value="NC_073474.1"/>
</dbReference>
<gene>
    <name evidence="2" type="primary">4</name>
    <name evidence="2" type="ORF">SEA_VANLEE_4</name>
</gene>
<proteinExistence type="predicted"/>
<dbReference type="GeneID" id="80020417"/>
<dbReference type="Proteomes" id="UP000683422">
    <property type="component" value="Segment"/>
</dbReference>
<sequence length="523" mass="57931">MTKWPPAPFDRALETMNVWDAWYTGDQDRLYTHYSSADAPGRAVETGTGWRGRVARFFVGTRPRQSGSKLHVPAPSDLARTSADLLFSQPPRFTVGSDDASSQKKAQERIDKLLGGPETAATFLEAGELQAALGGSYVRLWWDESISDKVECAAMPADAAIPTWRYGRLAGVTFWTVVHRDEKAVYRHLERHTPGRIEHGLYFGTEDALGTRISLRELPETAWAADVGEHEGLLLTGVRGLTAAYAPNVLPNRAWRTTPGLAPLGRSDFDGLEPLFDALDSAYSSWMRDLELGKARIFIDENMLANRGPGRGAFFDSEQEVFTKIKAIGKMADAGNIDAKQFGIRWQEHSQTCAEILNAILRGAGYSASNFSDDGLTVTKTATEIESRDRLSERTRDKKIGYWRSALGPLSATMIQLDKAVFRTDFDLNEMPEVNFPIRPQMSQAALSGSLASLRSANLISIEQGVRERNPNWPKDEIDAEVKRIREDMAAEVAMGYGQGGPEDEDNYENPSGDTEYWAPGEE</sequence>
<evidence type="ECO:0000256" key="1">
    <source>
        <dbReference type="SAM" id="MobiDB-lite"/>
    </source>
</evidence>
<reference evidence="2" key="1">
    <citation type="submission" date="2021-04" db="EMBL/GenBank/DDBJ databases">
        <authorList>
            <person name="Barnhill K.B."/>
            <person name="Biggs A.M."/>
            <person name="Bland J."/>
            <person name="Choudhary H.M."/>
            <person name="Crogan R.E."/>
            <person name="Finocchiaro A.B."/>
            <person name="Franco V."/>
            <person name="Fuller T.A."/>
            <person name="Hanwacker C.G."/>
            <person name="Howard Z.E."/>
            <person name="Iqbal M."/>
            <person name="Mathew A.M."/>
            <person name="Miller S."/>
            <person name="Padhye S."/>
            <person name="Rainey E."/>
            <person name="Rodriguez A."/>
            <person name="Stewart E."/>
            <person name="Otero L.A."/>
            <person name="Chase M.A."/>
            <person name="Pollenz R.S."/>
            <person name="Garlena R.A."/>
            <person name="Russell D.A."/>
            <person name="Jacobs-Sera D."/>
            <person name="Hatfull G.F."/>
        </authorList>
    </citation>
    <scope>NUCLEOTIDE SEQUENCE</scope>
</reference>